<accession>C8PJA2</accession>
<dbReference type="AlphaFoldDB" id="C8PJA2"/>
<evidence type="ECO:0000313" key="1">
    <source>
        <dbReference type="EMBL" id="EEV17007.1"/>
    </source>
</evidence>
<dbReference type="EMBL" id="ACYG01000027">
    <property type="protein sequence ID" value="EEV17007.1"/>
    <property type="molecule type" value="Genomic_DNA"/>
</dbReference>
<comment type="caution">
    <text evidence="1">The sequence shown here is derived from an EMBL/GenBank/DDBJ whole genome shotgun (WGS) entry which is preliminary data.</text>
</comment>
<name>C8PJA2_9BACT</name>
<gene>
    <name evidence="1" type="ORF">CAMGR0001_1301</name>
</gene>
<reference evidence="1 2" key="1">
    <citation type="submission" date="2009-07" db="EMBL/GenBank/DDBJ databases">
        <authorList>
            <person name="Madupu R."/>
            <person name="Sebastian Y."/>
            <person name="Durkin A.S."/>
            <person name="Torralba M."/>
            <person name="Methe B."/>
            <person name="Sutton G.G."/>
            <person name="Strausberg R.L."/>
            <person name="Nelson K.E."/>
        </authorList>
    </citation>
    <scope>NUCLEOTIDE SEQUENCE [LARGE SCALE GENOMIC DNA]</scope>
    <source>
        <strain evidence="1 2">RM3268</strain>
    </source>
</reference>
<protein>
    <submittedName>
        <fullName evidence="1">Uncharacterized protein</fullName>
    </submittedName>
</protein>
<keyword evidence="2" id="KW-1185">Reference proteome</keyword>
<organism evidence="1 2">
    <name type="scientific">Campylobacter gracilis RM3268</name>
    <dbReference type="NCBI Taxonomy" id="553220"/>
    <lineage>
        <taxon>Bacteria</taxon>
        <taxon>Pseudomonadati</taxon>
        <taxon>Campylobacterota</taxon>
        <taxon>Epsilonproteobacteria</taxon>
        <taxon>Campylobacterales</taxon>
        <taxon>Campylobacteraceae</taxon>
        <taxon>Campylobacter</taxon>
    </lineage>
</organism>
<dbReference type="Proteomes" id="UP000005709">
    <property type="component" value="Unassembled WGS sequence"/>
</dbReference>
<sequence length="69" mass="7842">MCDKFNRTAASAVSFCYRRRNFAYPCHLNLPYRYVSVSPRPPKFSNLSRQLNFIVPAASTPARSRNSAA</sequence>
<evidence type="ECO:0000313" key="2">
    <source>
        <dbReference type="Proteomes" id="UP000005709"/>
    </source>
</evidence>
<proteinExistence type="predicted"/>